<comment type="caution">
    <text evidence="1">The sequence shown here is derived from an EMBL/GenBank/DDBJ whole genome shotgun (WGS) entry which is preliminary data.</text>
</comment>
<proteinExistence type="predicted"/>
<evidence type="ECO:0008006" key="3">
    <source>
        <dbReference type="Google" id="ProtNLM"/>
    </source>
</evidence>
<dbReference type="EMBL" id="BAAATZ010000034">
    <property type="protein sequence ID" value="GAA2737535.1"/>
    <property type="molecule type" value="Genomic_DNA"/>
</dbReference>
<evidence type="ECO:0000313" key="1">
    <source>
        <dbReference type="EMBL" id="GAA2737535.1"/>
    </source>
</evidence>
<reference evidence="2" key="1">
    <citation type="journal article" date="2019" name="Int. J. Syst. Evol. Microbiol.">
        <title>The Global Catalogue of Microorganisms (GCM) 10K type strain sequencing project: providing services to taxonomists for standard genome sequencing and annotation.</title>
        <authorList>
            <consortium name="The Broad Institute Genomics Platform"/>
            <consortium name="The Broad Institute Genome Sequencing Center for Infectious Disease"/>
            <person name="Wu L."/>
            <person name="Ma J."/>
        </authorList>
    </citation>
    <scope>NUCLEOTIDE SEQUENCE [LARGE SCALE GENOMIC DNA]</scope>
    <source>
        <strain evidence="2">JCM 8201</strain>
    </source>
</reference>
<sequence length="323" mass="36072">MRLPALAKSMRVTAVNAFRPKDVWVFTADTRSGMITAAKPKAFHWNGVKWRRFTLPRRGQVLEVAGRSRDFWTTVDSGGMSASGWNGLLRWKNGRWTVAKSLPRPMDGSYPHTGLTVLARDDVRVFTRQERQKPTRAWRYDGRTWKSKGFGRFLTAFEVLPGGRMWAADTTGGEDESFLYRYDGKRWKRQAVPSSLGCPKDHCSRLIWFIEATSEKDLVVGYGDRLLKWNGAARSLFARGPLGGPVSDGAGGFWSVETDGIDLTWDGLVRVAPTGRLTTHPYRGPAKGISLHGLAVAPKGPVFVYGSAKSSTGRRFHLWRVSP</sequence>
<protein>
    <recommendedName>
        <fullName evidence="3">Tachylectin</fullName>
    </recommendedName>
</protein>
<dbReference type="SUPFAM" id="SSF63829">
    <property type="entry name" value="Calcium-dependent phosphotriesterase"/>
    <property type="match status" value="1"/>
</dbReference>
<organism evidence="1 2">
    <name type="scientific">Actinocorallia aurantiaca</name>
    <dbReference type="NCBI Taxonomy" id="46204"/>
    <lineage>
        <taxon>Bacteria</taxon>
        <taxon>Bacillati</taxon>
        <taxon>Actinomycetota</taxon>
        <taxon>Actinomycetes</taxon>
        <taxon>Streptosporangiales</taxon>
        <taxon>Thermomonosporaceae</taxon>
        <taxon>Actinocorallia</taxon>
    </lineage>
</organism>
<accession>A0ABP6HAW9</accession>
<dbReference type="Proteomes" id="UP001501842">
    <property type="component" value="Unassembled WGS sequence"/>
</dbReference>
<keyword evidence="2" id="KW-1185">Reference proteome</keyword>
<evidence type="ECO:0000313" key="2">
    <source>
        <dbReference type="Proteomes" id="UP001501842"/>
    </source>
</evidence>
<name>A0ABP6HAW9_9ACTN</name>
<gene>
    <name evidence="1" type="ORF">GCM10010439_68030</name>
</gene>